<feature type="compositionally biased region" description="Basic and acidic residues" evidence="1">
    <location>
        <begin position="83"/>
        <end position="114"/>
    </location>
</feature>
<reference evidence="2" key="1">
    <citation type="submission" date="2020-07" db="EMBL/GenBank/DDBJ databases">
        <authorList>
            <person name="Ferguson B K."/>
        </authorList>
    </citation>
    <scope>NUCLEOTIDE SEQUENCE</scope>
    <source>
        <strain evidence="2">L06</strain>
    </source>
</reference>
<organism evidence="2">
    <name type="scientific">Bracon brevicornis</name>
    <dbReference type="NCBI Taxonomy" id="1563983"/>
    <lineage>
        <taxon>Eukaryota</taxon>
        <taxon>Metazoa</taxon>
        <taxon>Ecdysozoa</taxon>
        <taxon>Arthropoda</taxon>
        <taxon>Hexapoda</taxon>
        <taxon>Insecta</taxon>
        <taxon>Pterygota</taxon>
        <taxon>Neoptera</taxon>
        <taxon>Endopterygota</taxon>
        <taxon>Hymenoptera</taxon>
        <taxon>Apocrita</taxon>
        <taxon>Ichneumonoidea</taxon>
        <taxon>Braconidae</taxon>
        <taxon>Braconinae</taxon>
        <taxon>Bracon</taxon>
    </lineage>
</organism>
<gene>
    <name evidence="2" type="ORF">BBRV_LOCUS28883</name>
</gene>
<protein>
    <submittedName>
        <fullName evidence="2">Uncharacterized protein</fullName>
    </submittedName>
</protein>
<accession>A0A6V7INI6</accession>
<dbReference type="AlphaFoldDB" id="A0A6V7INI6"/>
<feature type="compositionally biased region" description="Basic and acidic residues" evidence="1">
    <location>
        <begin position="133"/>
        <end position="148"/>
    </location>
</feature>
<evidence type="ECO:0000313" key="2">
    <source>
        <dbReference type="EMBL" id="CAD1540688.1"/>
    </source>
</evidence>
<sequence length="148" mass="17310">MKTGLLQQDGNAGPDLDLWRRELVEYRLTTYALTLRRREAAERRPHDGPKPALVRVHLKLKYSIGQTSSEGKRQAPFSFPQTRGREKVNKREPRESYRQTAERTKRENKNKVENEQSCEADSRVTTTELSGSSRREQTQEERRVDRRG</sequence>
<dbReference type="EMBL" id="CADCXW020000008">
    <property type="protein sequence ID" value="CAD1540688.1"/>
    <property type="molecule type" value="Genomic_DNA"/>
</dbReference>
<evidence type="ECO:0000256" key="1">
    <source>
        <dbReference type="SAM" id="MobiDB-lite"/>
    </source>
</evidence>
<feature type="region of interest" description="Disordered" evidence="1">
    <location>
        <begin position="63"/>
        <end position="148"/>
    </location>
</feature>
<proteinExistence type="predicted"/>
<name>A0A6V7INI6_9HYME</name>
<feature type="compositionally biased region" description="Polar residues" evidence="1">
    <location>
        <begin position="115"/>
        <end position="132"/>
    </location>
</feature>